<dbReference type="Pfam" id="PF25547">
    <property type="entry name" value="WXG100_2"/>
    <property type="match status" value="1"/>
</dbReference>
<organism evidence="4 5">
    <name type="scientific">Plantactinospora sonchi</name>
    <dbReference type="NCBI Taxonomy" id="1544735"/>
    <lineage>
        <taxon>Bacteria</taxon>
        <taxon>Bacillati</taxon>
        <taxon>Actinomycetota</taxon>
        <taxon>Actinomycetes</taxon>
        <taxon>Micromonosporales</taxon>
        <taxon>Micromonosporaceae</taxon>
        <taxon>Plantactinospora</taxon>
    </lineage>
</organism>
<feature type="compositionally biased region" description="Low complexity" evidence="1">
    <location>
        <begin position="696"/>
        <end position="714"/>
    </location>
</feature>
<evidence type="ECO:0000259" key="3">
    <source>
        <dbReference type="Pfam" id="PF25547"/>
    </source>
</evidence>
<dbReference type="CDD" id="cd20739">
    <property type="entry name" value="PoNe_DUF637"/>
    <property type="match status" value="1"/>
</dbReference>
<evidence type="ECO:0000313" key="4">
    <source>
        <dbReference type="EMBL" id="MEE6257262.1"/>
    </source>
</evidence>
<feature type="compositionally biased region" description="Gly residues" evidence="1">
    <location>
        <begin position="363"/>
        <end position="414"/>
    </location>
</feature>
<dbReference type="EMBL" id="JAZGQK010000001">
    <property type="protein sequence ID" value="MEE6257262.1"/>
    <property type="molecule type" value="Genomic_DNA"/>
</dbReference>
<reference evidence="4 5" key="1">
    <citation type="submission" date="2024-01" db="EMBL/GenBank/DDBJ databases">
        <title>Genome insights into Plantactinospora sonchi sp. nov.</title>
        <authorList>
            <person name="Wang L."/>
        </authorList>
    </citation>
    <scope>NUCLEOTIDE SEQUENCE [LARGE SCALE GENOMIC DNA]</scope>
    <source>
        <strain evidence="4 5">NEAU-QY2</strain>
    </source>
</reference>
<feature type="compositionally biased region" description="Polar residues" evidence="1">
    <location>
        <begin position="1383"/>
        <end position="1394"/>
    </location>
</feature>
<feature type="compositionally biased region" description="Polar residues" evidence="1">
    <location>
        <begin position="638"/>
        <end position="658"/>
    </location>
</feature>
<feature type="region of interest" description="Disordered" evidence="1">
    <location>
        <begin position="1373"/>
        <end position="1396"/>
    </location>
</feature>
<evidence type="ECO:0000256" key="1">
    <source>
        <dbReference type="SAM" id="MobiDB-lite"/>
    </source>
</evidence>
<feature type="compositionally biased region" description="Polar residues" evidence="1">
    <location>
        <begin position="1305"/>
        <end position="1316"/>
    </location>
</feature>
<accession>A0ABU7RL92</accession>
<feature type="compositionally biased region" description="Pro residues" evidence="1">
    <location>
        <begin position="786"/>
        <end position="802"/>
    </location>
</feature>
<feature type="compositionally biased region" description="Low complexity" evidence="1">
    <location>
        <begin position="723"/>
        <end position="754"/>
    </location>
</feature>
<gene>
    <name evidence="4" type="ORF">V1633_02005</name>
</gene>
<dbReference type="Proteomes" id="UP001332243">
    <property type="component" value="Unassembled WGS sequence"/>
</dbReference>
<comment type="caution">
    <text evidence="4">The sequence shown here is derived from an EMBL/GenBank/DDBJ whole genome shotgun (WGS) entry which is preliminary data.</text>
</comment>
<feature type="compositionally biased region" description="Polar residues" evidence="1">
    <location>
        <begin position="672"/>
        <end position="688"/>
    </location>
</feature>
<feature type="compositionally biased region" description="Low complexity" evidence="1">
    <location>
        <begin position="415"/>
        <end position="467"/>
    </location>
</feature>
<protein>
    <submittedName>
        <fullName evidence="4">Toxin glutamine deamidase domain-containing protein</fullName>
    </submittedName>
</protein>
<name>A0ABU7RL92_9ACTN</name>
<feature type="region of interest" description="Disordered" evidence="1">
    <location>
        <begin position="1226"/>
        <end position="1341"/>
    </location>
</feature>
<keyword evidence="5" id="KW-1185">Reference proteome</keyword>
<proteinExistence type="predicted"/>
<feature type="compositionally biased region" description="Low complexity" evidence="1">
    <location>
        <begin position="569"/>
        <end position="620"/>
    </location>
</feature>
<dbReference type="InterPro" id="IPR057746">
    <property type="entry name" value="CpnT-like_N"/>
</dbReference>
<dbReference type="InterPro" id="IPR049762">
    <property type="entry name" value="PoNe_dom"/>
</dbReference>
<feature type="region of interest" description="Disordered" evidence="1">
    <location>
        <begin position="989"/>
        <end position="1011"/>
    </location>
</feature>
<sequence>MTILPSPIPHPLDFSPWDLPGWVYEALEWVIGVEWPEGNEKEVWDLADQWFEMGAALAGPRDDAITAASGVLDGYGHTGSVGQAFDQAWRQVADGEDAPLMLLADVANELGKLVEECGCDIEGAKIEVWIQLGILVAELVGLGIAVVLTLGAASPAAAAAMAATREIIKMIFKRLIGQLAKKALRKGAKEAAEKAVKEVSERGLKSFAKRAGIDGLKEAGEEVAIDGGIQAYQNTTGRRDGLDMASLGMSAVGGFAGGATASVASLGPNASGGAGRFFENVGREVGGEVIAENAASLATGNGFVSLTDAGMAATSGAASSTVNQASDAASNRLEGRLDALSGLSGPPGGNTGPGADPTSGPSGSTGGGTPSGPSGLAGGPGSGPSGLAGGGPGSGPAGGGTPSGPSGLTGGGSSAGPDLSSLAGNSSSGSSSAYPGPSGAPSAPGLSDLGSGAATPGAPAGTPTSGGLSVEAGPVNAVAGGQSGGVAAAVNLPSAEATPATTLPANLSAEVAGPAANVGAAATAAPGGVSVDASVSTPMGSVPSDAPATSEKPATAQLAGVATSVEAPGTAQSAGASVGAGASTGGTTAPASASAGVTGTAAGGPAVPGTTVAPPSVAPVAGGGLASPTPATPVGGLTPSTSSVGGLTPSIPSVNAPTASIPPAGVSATPAGGSTTPAGPVNGPTTSAGPALSTLSGTTTGAVATPVGPTTPVGPVSPPTSPSPTVGGPSVAPALPPTSVGPVAGPVAPSVGTPLAPPGSPGAATPGSVPSSPGTPGTTQSGTTAPPRPPAGTPGPAVPPPSTVTSSSPVTPAAPPPVTPSPGTPPPVAPPVDAPRGDSGVRIPEQRTPDNPGPRPTGEDRFGAVVALPGSGRPSGVNPYGRSDPRQSERARYEQNRRADAADPLRRQADRERAVARDLAVEAERLRRSGDPARAAMFQQSADRTAVLAAALDNQAHRILTGQIAPPVVRVENDTDFIRLNTDAGIVATGPVRTGNRSALTGSDHPPSVDRSRRYNQRFGLRPPLAADQVNLENQMPRNPDGSVVRNADPRWGRWFGLGNDGGPAADPTRGINCVDCVLSFFETWAHGRPRVSAPRTFDAYAEGDPRRPLDGEWDGPGRIEDATGGRFQQLRTQVDGVDPAADQAAVQAAYGDLEAQLRAGGPGSMAFLLNKWEGGAGHAWAAINQNGTILYVDMQTGQIAGRPLYGHSGRPSPSNVIQIDALVVGPDGQPMPMADRPTGVASSRPPLSQSAPPPGTTSASTPGTTTPAPAGSELAGVGTPAGTGAQYGSAPSTDPVPDAGGPEGQSTPEGQSQSREPGAPPQAPPTGTPQQAPEGLRQNKKGRWIDSTGTFVPNPFPREGLAAVHLPDDTFTPCLIDDPGSSDGTTDPGQQSALDAAEREKYQEALRDRSAAQVRKQKRDDLAAELGVPLEDLKADKQADTLEKLRLKWEDDPDKLEKVEELSEALTDYPSAHRDMNRASERLGMIMARHWATKVLGGKLLTGISDEPGRSGTLDVTVHKGPPPTLVVIEAKGGDIANTPKLGSREVSPGVYVEQGSVPYLQWMLENDPDLREALAGESDLLESLKAGTAPISYYLAIGRLNGSGEVRKFLINPDELDMGAFSDL</sequence>
<dbReference type="InterPro" id="IPR028908">
    <property type="entry name" value="Tox-PL_dom"/>
</dbReference>
<feature type="domain" description="Tox-PL" evidence="2">
    <location>
        <begin position="1073"/>
        <end position="1198"/>
    </location>
</feature>
<feature type="compositionally biased region" description="Pro residues" evidence="1">
    <location>
        <begin position="812"/>
        <end position="833"/>
    </location>
</feature>
<feature type="compositionally biased region" description="Low complexity" evidence="1">
    <location>
        <begin position="761"/>
        <end position="785"/>
    </location>
</feature>
<feature type="region of interest" description="Disordered" evidence="1">
    <location>
        <begin position="536"/>
        <end position="912"/>
    </location>
</feature>
<feature type="region of interest" description="Disordered" evidence="1">
    <location>
        <begin position="338"/>
        <end position="469"/>
    </location>
</feature>
<feature type="compositionally biased region" description="Low complexity" evidence="1">
    <location>
        <begin position="353"/>
        <end position="362"/>
    </location>
</feature>
<dbReference type="Pfam" id="PF15644">
    <property type="entry name" value="Gln_amidase"/>
    <property type="match status" value="1"/>
</dbReference>
<feature type="compositionally biased region" description="Low complexity" evidence="1">
    <location>
        <begin position="1257"/>
        <end position="1273"/>
    </location>
</feature>
<evidence type="ECO:0000313" key="5">
    <source>
        <dbReference type="Proteomes" id="UP001332243"/>
    </source>
</evidence>
<feature type="domain" description="Outer membrane channel protein CpnT-like N-terminal" evidence="3">
    <location>
        <begin position="8"/>
        <end position="165"/>
    </location>
</feature>
<evidence type="ECO:0000259" key="2">
    <source>
        <dbReference type="Pfam" id="PF15644"/>
    </source>
</evidence>
<feature type="compositionally biased region" description="Basic and acidic residues" evidence="1">
    <location>
        <begin position="883"/>
        <end position="912"/>
    </location>
</feature>
<feature type="compositionally biased region" description="Pro residues" evidence="1">
    <location>
        <begin position="1319"/>
        <end position="1328"/>
    </location>
</feature>
<dbReference type="RefSeq" id="WP_331212339.1">
    <property type="nucleotide sequence ID" value="NZ_JAZGQK010000001.1"/>
</dbReference>